<dbReference type="GO" id="GO:0004039">
    <property type="term" value="F:allophanate hydrolase activity"/>
    <property type="evidence" value="ECO:0007669"/>
    <property type="project" value="UniProtKB-EC"/>
</dbReference>
<keyword evidence="2 5" id="KW-0378">Hydrolase</keyword>
<evidence type="ECO:0000259" key="4">
    <source>
        <dbReference type="SMART" id="SM00796"/>
    </source>
</evidence>
<name>A0A3S4Y9M7_9NEIS</name>
<dbReference type="PANTHER" id="PTHR34698:SF2">
    <property type="entry name" value="5-OXOPROLINASE SUBUNIT B"/>
    <property type="match status" value="1"/>
</dbReference>
<dbReference type="Pfam" id="PF02682">
    <property type="entry name" value="CT_C_D"/>
    <property type="match status" value="1"/>
</dbReference>
<dbReference type="EMBL" id="LR134516">
    <property type="protein sequence ID" value="VEJ20671.1"/>
    <property type="molecule type" value="Genomic_DNA"/>
</dbReference>
<dbReference type="GO" id="GO:0005524">
    <property type="term" value="F:ATP binding"/>
    <property type="evidence" value="ECO:0007669"/>
    <property type="project" value="UniProtKB-KW"/>
</dbReference>
<feature type="domain" description="Carboxyltransferase" evidence="4">
    <location>
        <begin position="1"/>
        <end position="108"/>
    </location>
</feature>
<gene>
    <name evidence="5" type="primary">kipI</name>
    <name evidence="5" type="ORF">NCTC12227_00381</name>
</gene>
<dbReference type="SMART" id="SM00796">
    <property type="entry name" value="AHS1"/>
    <property type="match status" value="1"/>
</dbReference>
<reference evidence="5 6" key="1">
    <citation type="submission" date="2018-12" db="EMBL/GenBank/DDBJ databases">
        <authorList>
            <consortium name="Pathogen Informatics"/>
        </authorList>
    </citation>
    <scope>NUCLEOTIDE SEQUENCE [LARGE SCALE GENOMIC DNA]</scope>
    <source>
        <strain evidence="5 6">NCTC12227</strain>
    </source>
</reference>
<dbReference type="InterPro" id="IPR003833">
    <property type="entry name" value="CT_C_D"/>
</dbReference>
<dbReference type="Proteomes" id="UP000268229">
    <property type="component" value="Chromosome"/>
</dbReference>
<dbReference type="AlphaFoldDB" id="A0A3S4Y9M7"/>
<evidence type="ECO:0000313" key="6">
    <source>
        <dbReference type="Proteomes" id="UP000268229"/>
    </source>
</evidence>
<keyword evidence="1" id="KW-0547">Nucleotide-binding</keyword>
<dbReference type="InterPro" id="IPR029000">
    <property type="entry name" value="Cyclophilin-like_dom_sf"/>
</dbReference>
<dbReference type="RefSeq" id="WP_232012718.1">
    <property type="nucleotide sequence ID" value="NZ_LR134516.1"/>
</dbReference>
<dbReference type="PANTHER" id="PTHR34698">
    <property type="entry name" value="5-OXOPROLINASE SUBUNIT B"/>
    <property type="match status" value="1"/>
</dbReference>
<evidence type="ECO:0000256" key="3">
    <source>
        <dbReference type="ARBA" id="ARBA00022840"/>
    </source>
</evidence>
<dbReference type="InterPro" id="IPR010016">
    <property type="entry name" value="PxpB"/>
</dbReference>
<evidence type="ECO:0000256" key="2">
    <source>
        <dbReference type="ARBA" id="ARBA00022801"/>
    </source>
</evidence>
<dbReference type="EC" id="3.5.1.54" evidence="5"/>
<sequence length="108" mass="12032">MEKTEAYSHKPACRHFPICQDNEFGENLTEVAAFHHTTPEEIVRRHTEPVYSVFTVGFQPGFPYLGGLPENLYTSRRTVPQMQISTDSVAIGGSQTGIYPFASPNDGQ</sequence>
<organism evidence="5 6">
    <name type="scientific">Neisseria animaloris</name>
    <dbReference type="NCBI Taxonomy" id="326522"/>
    <lineage>
        <taxon>Bacteria</taxon>
        <taxon>Pseudomonadati</taxon>
        <taxon>Pseudomonadota</taxon>
        <taxon>Betaproteobacteria</taxon>
        <taxon>Neisseriales</taxon>
        <taxon>Neisseriaceae</taxon>
        <taxon>Neisseria</taxon>
    </lineage>
</organism>
<dbReference type="Gene3D" id="2.40.100.10">
    <property type="entry name" value="Cyclophilin-like"/>
    <property type="match status" value="1"/>
</dbReference>
<protein>
    <submittedName>
        <fullName evidence="5">Putative allophanate hydrolase subunit 1 (AHS1)</fullName>
        <ecNumber evidence="5">3.5.1.54</ecNumber>
    </submittedName>
</protein>
<evidence type="ECO:0000313" key="5">
    <source>
        <dbReference type="EMBL" id="VEJ20671.1"/>
    </source>
</evidence>
<accession>A0A3S4Y9M7</accession>
<dbReference type="KEGG" id="nani:NCTC12227_00381"/>
<evidence type="ECO:0000256" key="1">
    <source>
        <dbReference type="ARBA" id="ARBA00022741"/>
    </source>
</evidence>
<keyword evidence="3" id="KW-0067">ATP-binding</keyword>
<proteinExistence type="predicted"/>
<dbReference type="SUPFAM" id="SSF50891">
    <property type="entry name" value="Cyclophilin-like"/>
    <property type="match status" value="1"/>
</dbReference>
<keyword evidence="6" id="KW-1185">Reference proteome</keyword>